<feature type="compositionally biased region" description="Polar residues" evidence="1">
    <location>
        <begin position="380"/>
        <end position="389"/>
    </location>
</feature>
<accession>A0AAV0XAR6</accession>
<protein>
    <recommendedName>
        <fullName evidence="4">NOF-FB transposable element protein</fullName>
    </recommendedName>
</protein>
<evidence type="ECO:0000313" key="2">
    <source>
        <dbReference type="EMBL" id="CAI6365504.1"/>
    </source>
</evidence>
<name>A0AAV0XAR6_9HEMI</name>
<evidence type="ECO:0000256" key="1">
    <source>
        <dbReference type="SAM" id="MobiDB-lite"/>
    </source>
</evidence>
<comment type="caution">
    <text evidence="2">The sequence shown here is derived from an EMBL/GenBank/DDBJ whole genome shotgun (WGS) entry which is preliminary data.</text>
</comment>
<gene>
    <name evidence="2" type="ORF">MEUPH1_LOCUS20208</name>
</gene>
<organism evidence="2 3">
    <name type="scientific">Macrosiphum euphorbiae</name>
    <name type="common">potato aphid</name>
    <dbReference type="NCBI Taxonomy" id="13131"/>
    <lineage>
        <taxon>Eukaryota</taxon>
        <taxon>Metazoa</taxon>
        <taxon>Ecdysozoa</taxon>
        <taxon>Arthropoda</taxon>
        <taxon>Hexapoda</taxon>
        <taxon>Insecta</taxon>
        <taxon>Pterygota</taxon>
        <taxon>Neoptera</taxon>
        <taxon>Paraneoptera</taxon>
        <taxon>Hemiptera</taxon>
        <taxon>Sternorrhyncha</taxon>
        <taxon>Aphidomorpha</taxon>
        <taxon>Aphidoidea</taxon>
        <taxon>Aphididae</taxon>
        <taxon>Macrosiphini</taxon>
        <taxon>Macrosiphum</taxon>
    </lineage>
</organism>
<sequence length="704" mass="80027">MVVYKESKANSLRNCRLCIDANRSVVKNVYRTSQELQSSHIFLYVAVLNDGCIQVPICQMLSEVQDLATITYFLSQWIRAGATSPYEVVVDYSNALIGAVIRTFCYGLSKIQYCEISLKILQDEDGTVPTPGLDIYVRLDIAHLIKMICRWKCFKVRNHGKIKEFYVRAIVLLIKSKTLDQFKTILTEILVVASSEYDGNIEGTKYYTSSEKCRENILKQIENDGFIENIISDDKELLEENEDIEYNIQSSSNISNNMDTFIKSIKERVVVLSNIQGDRLNGYFLPDLCASLLRITKDFPLWTNIMARYYKSEYETATSAPVEGYFSHAKNELRQSLSSIDRFVGSHLLSIEGELKMARSLQVNQESKSKKYNETKDSIDNTMHNSSEMNSDKEMENNININISEEINCNGIESNDSTDIMIHHNESNRNIDINRSISDNSKLDSYGDDEVNINSDESDINIIMTDELMAQENWRNKAEKPIKVKKEKTNRFSKYTSPCPDIRRVLNISGLRSTSLSVILNGNLLPAVKVNKQKILIFNTCAFDTLLVAISVSYIDSKSFMLFIDNNQTNPFIKLCRDVARHGSTSLTYEQRGNLLVESGLFNISPVESAATSILDANVNVIAFCNKVLSDIPSSIQTLVCTICNKKKVCYNSTIILDELSKINGCLKEINILKKEKNGVQTANKLVEIPQEYCRNIFFWKQIF</sequence>
<reference evidence="2 3" key="1">
    <citation type="submission" date="2023-01" db="EMBL/GenBank/DDBJ databases">
        <authorList>
            <person name="Whitehead M."/>
        </authorList>
    </citation>
    <scope>NUCLEOTIDE SEQUENCE [LARGE SCALE GENOMIC DNA]</scope>
</reference>
<evidence type="ECO:0000313" key="3">
    <source>
        <dbReference type="Proteomes" id="UP001160148"/>
    </source>
</evidence>
<feature type="compositionally biased region" description="Basic and acidic residues" evidence="1">
    <location>
        <begin position="367"/>
        <end position="379"/>
    </location>
</feature>
<evidence type="ECO:0008006" key="4">
    <source>
        <dbReference type="Google" id="ProtNLM"/>
    </source>
</evidence>
<dbReference type="Proteomes" id="UP001160148">
    <property type="component" value="Unassembled WGS sequence"/>
</dbReference>
<keyword evidence="3" id="KW-1185">Reference proteome</keyword>
<feature type="region of interest" description="Disordered" evidence="1">
    <location>
        <begin position="365"/>
        <end position="392"/>
    </location>
</feature>
<proteinExistence type="predicted"/>
<dbReference type="AlphaFoldDB" id="A0AAV0XAR6"/>
<dbReference type="EMBL" id="CARXXK010000004">
    <property type="protein sequence ID" value="CAI6365504.1"/>
    <property type="molecule type" value="Genomic_DNA"/>
</dbReference>